<protein>
    <submittedName>
        <fullName evidence="2">DUF1016 family protein</fullName>
    </submittedName>
</protein>
<evidence type="ECO:0000259" key="1">
    <source>
        <dbReference type="Pfam" id="PF17761"/>
    </source>
</evidence>
<dbReference type="InterPro" id="IPR041527">
    <property type="entry name" value="YhcG_N"/>
</dbReference>
<sequence>MRAFAEVYSDEQFVQQVVVQIPWNYNVRISDAVKDIKECQWYGQQFTDYREFRS</sequence>
<accession>A0A8S9TAE8</accession>
<feature type="domain" description="YhcG N-terminal" evidence="1">
    <location>
        <begin position="1"/>
        <end position="46"/>
    </location>
</feature>
<comment type="caution">
    <text evidence="2">The sequence shown here is derived from an EMBL/GenBank/DDBJ whole genome shotgun (WGS) entry which is preliminary data.</text>
</comment>
<name>A0A8S9TAE8_9CYAN</name>
<evidence type="ECO:0000313" key="2">
    <source>
        <dbReference type="EMBL" id="KAF3889088.1"/>
    </source>
</evidence>
<gene>
    <name evidence="2" type="ORF">DA73_0400029125</name>
</gene>
<evidence type="ECO:0000313" key="3">
    <source>
        <dbReference type="Proteomes" id="UP000029738"/>
    </source>
</evidence>
<dbReference type="OrthoDB" id="9801263at2"/>
<reference evidence="2" key="2">
    <citation type="submission" date="2019-11" db="EMBL/GenBank/DDBJ databases">
        <title>Improved Assembly of Tolypothrix boutellei genome.</title>
        <authorList>
            <person name="Sarangi A.N."/>
            <person name="Mukherjee M."/>
            <person name="Ghosh S."/>
            <person name="Singh D."/>
            <person name="Das A."/>
            <person name="Kant S."/>
            <person name="Prusty A."/>
            <person name="Tripathy S."/>
        </authorList>
    </citation>
    <scope>NUCLEOTIDE SEQUENCE</scope>
    <source>
        <strain evidence="2">VB521301</strain>
    </source>
</reference>
<dbReference type="AlphaFoldDB" id="A0A8S9TAE8"/>
<organism evidence="2 3">
    <name type="scientific">Tolypothrix bouteillei VB521301</name>
    <dbReference type="NCBI Taxonomy" id="1479485"/>
    <lineage>
        <taxon>Bacteria</taxon>
        <taxon>Bacillati</taxon>
        <taxon>Cyanobacteriota</taxon>
        <taxon>Cyanophyceae</taxon>
        <taxon>Nostocales</taxon>
        <taxon>Tolypothrichaceae</taxon>
        <taxon>Tolypothrix</taxon>
    </lineage>
</organism>
<dbReference type="Pfam" id="PF17761">
    <property type="entry name" value="DUF1016_N"/>
    <property type="match status" value="1"/>
</dbReference>
<reference evidence="2" key="1">
    <citation type="journal article" date="2015" name="Genome Announc.">
        <title>Draft Genome Sequence of Tolypothrix boutellei Strain VB521301.</title>
        <authorList>
            <person name="Chandrababunaidu M.M."/>
            <person name="Singh D."/>
            <person name="Sen D."/>
            <person name="Bhan S."/>
            <person name="Das S."/>
            <person name="Gupta A."/>
            <person name="Adhikary S.P."/>
            <person name="Tripathy S."/>
        </authorList>
    </citation>
    <scope>NUCLEOTIDE SEQUENCE</scope>
    <source>
        <strain evidence="2">VB521301</strain>
    </source>
</reference>
<dbReference type="Proteomes" id="UP000029738">
    <property type="component" value="Unassembled WGS sequence"/>
</dbReference>
<dbReference type="EMBL" id="JHEG04000001">
    <property type="protein sequence ID" value="KAF3889088.1"/>
    <property type="molecule type" value="Genomic_DNA"/>
</dbReference>
<keyword evidence="3" id="KW-1185">Reference proteome</keyword>
<dbReference type="RefSeq" id="WP_082051899.1">
    <property type="nucleotide sequence ID" value="NZ_JHEG04000001.1"/>
</dbReference>
<proteinExistence type="predicted"/>